<dbReference type="Proteomes" id="UP000438760">
    <property type="component" value="Unassembled WGS sequence"/>
</dbReference>
<dbReference type="EMBL" id="WMJX01000051">
    <property type="protein sequence ID" value="MTG99211.1"/>
    <property type="molecule type" value="Genomic_DNA"/>
</dbReference>
<dbReference type="OrthoDB" id="1427975at2"/>
<organism evidence="1 2">
    <name type="scientific">Myroides albus</name>
    <dbReference type="NCBI Taxonomy" id="2562892"/>
    <lineage>
        <taxon>Bacteria</taxon>
        <taxon>Pseudomonadati</taxon>
        <taxon>Bacteroidota</taxon>
        <taxon>Flavobacteriia</taxon>
        <taxon>Flavobacteriales</taxon>
        <taxon>Flavobacteriaceae</taxon>
        <taxon>Myroides</taxon>
    </lineage>
</organism>
<gene>
    <name evidence="1" type="ORF">GJV76_13925</name>
</gene>
<evidence type="ECO:0000313" key="1">
    <source>
        <dbReference type="EMBL" id="MTG99211.1"/>
    </source>
</evidence>
<reference evidence="1 2" key="1">
    <citation type="submission" date="2019-11" db="EMBL/GenBank/DDBJ databases">
        <title>Genome of Strain BIT-d1.</title>
        <authorList>
            <person name="Yang Y."/>
        </authorList>
    </citation>
    <scope>NUCLEOTIDE SEQUENCE [LARGE SCALE GENOMIC DNA]</scope>
    <source>
        <strain evidence="1 2">BIT-d1</strain>
    </source>
</reference>
<name>A0A6I3LRA1_9FLAO</name>
<keyword evidence="2" id="KW-1185">Reference proteome</keyword>
<proteinExistence type="predicted"/>
<protein>
    <submittedName>
        <fullName evidence="1">Uncharacterized protein</fullName>
    </submittedName>
</protein>
<dbReference type="RefSeq" id="WP_155093211.1">
    <property type="nucleotide sequence ID" value="NZ_CP102754.1"/>
</dbReference>
<comment type="caution">
    <text evidence="1">The sequence shown here is derived from an EMBL/GenBank/DDBJ whole genome shotgun (WGS) entry which is preliminary data.</text>
</comment>
<sequence>MMRLEDIDDSFYVENDVNGIVTYYLDPELTKPYTGVIYNKWQGKIESEAEFIDGLKNGLEHIYNEDGEPIQINECRGNVMFGITKEFQKGYLTSVSIVYNNSYIKSLDVNRNKEIIDIQKNYYDVTKGDKIPEGDKILTNMSYERLPKYIRMLLELSDKELVEYEFKRDNPYLKPPYNI</sequence>
<evidence type="ECO:0000313" key="2">
    <source>
        <dbReference type="Proteomes" id="UP000438760"/>
    </source>
</evidence>
<dbReference type="AlphaFoldDB" id="A0A6I3LRA1"/>
<accession>A0A6I3LRA1</accession>